<dbReference type="RefSeq" id="WP_343163667.1">
    <property type="nucleotide sequence ID" value="NZ_JBHRSV010000001.1"/>
</dbReference>
<reference evidence="2" key="1">
    <citation type="journal article" date="2019" name="Int. J. Syst. Evol. Microbiol.">
        <title>The Global Catalogue of Microorganisms (GCM) 10K type strain sequencing project: providing services to taxonomists for standard genome sequencing and annotation.</title>
        <authorList>
            <consortium name="The Broad Institute Genomics Platform"/>
            <consortium name="The Broad Institute Genome Sequencing Center for Infectious Disease"/>
            <person name="Wu L."/>
            <person name="Ma J."/>
        </authorList>
    </citation>
    <scope>NUCLEOTIDE SEQUENCE [LARGE SCALE GENOMIC DNA]</scope>
    <source>
        <strain evidence="2">KCTC 52487</strain>
    </source>
</reference>
<comment type="caution">
    <text evidence="1">The sequence shown here is derived from an EMBL/GenBank/DDBJ whole genome shotgun (WGS) entry which is preliminary data.</text>
</comment>
<dbReference type="EMBL" id="JBHRSV010000001">
    <property type="protein sequence ID" value="MFC2924620.1"/>
    <property type="molecule type" value="Genomic_DNA"/>
</dbReference>
<proteinExistence type="predicted"/>
<gene>
    <name evidence="1" type="ORF">ACFOOR_00710</name>
</gene>
<sequence>MSALTVIAAALQLSVAPTEAGARSECPVPVGGLTGVVAEISGRAAGGEYAPSFAFEDPGNCGARFNLFERGDVDGDALETPIRFATFSRLDRPNDGTGQSSSLGVTIQFDNADIRFPSMAIVAGVDRRTVFLAPGLNGFQQPVVNLSDSLDVADGYGGVAWRLSPERFVSVSYVRQERSFNSGMSEWREQDHFVGFVFNQRW</sequence>
<keyword evidence="2" id="KW-1185">Reference proteome</keyword>
<accession>A0ABV6ZT68</accession>
<evidence type="ECO:0000313" key="1">
    <source>
        <dbReference type="EMBL" id="MFC2924620.1"/>
    </source>
</evidence>
<name>A0ABV6ZT68_9PROT</name>
<dbReference type="Proteomes" id="UP001595379">
    <property type="component" value="Unassembled WGS sequence"/>
</dbReference>
<evidence type="ECO:0000313" key="2">
    <source>
        <dbReference type="Proteomes" id="UP001595379"/>
    </source>
</evidence>
<organism evidence="1 2">
    <name type="scientific">Hyphobacterium vulgare</name>
    <dbReference type="NCBI Taxonomy" id="1736751"/>
    <lineage>
        <taxon>Bacteria</taxon>
        <taxon>Pseudomonadati</taxon>
        <taxon>Pseudomonadota</taxon>
        <taxon>Alphaproteobacteria</taxon>
        <taxon>Maricaulales</taxon>
        <taxon>Maricaulaceae</taxon>
        <taxon>Hyphobacterium</taxon>
    </lineage>
</organism>
<protein>
    <submittedName>
        <fullName evidence="1">Uncharacterized protein</fullName>
    </submittedName>
</protein>